<name>A0A8J7CGG9_9RHOB</name>
<keyword evidence="3" id="KW-1185">Reference proteome</keyword>
<dbReference type="RefSeq" id="WP_193179303.1">
    <property type="nucleotide sequence ID" value="NZ_JACVXA010000005.1"/>
</dbReference>
<gene>
    <name evidence="2" type="ORF">ICN82_02675</name>
</gene>
<dbReference type="Pfam" id="PF09898">
    <property type="entry name" value="DUF2125"/>
    <property type="match status" value="1"/>
</dbReference>
<organism evidence="2 3">
    <name type="scientific">Mangrovicoccus algicola</name>
    <dbReference type="NCBI Taxonomy" id="2771008"/>
    <lineage>
        <taxon>Bacteria</taxon>
        <taxon>Pseudomonadati</taxon>
        <taxon>Pseudomonadota</taxon>
        <taxon>Alphaproteobacteria</taxon>
        <taxon>Rhodobacterales</taxon>
        <taxon>Paracoccaceae</taxon>
        <taxon>Mangrovicoccus</taxon>
    </lineage>
</organism>
<sequence length="493" mass="51060">MRPLLPALALMLTTAAPLHAEVTAGRVWQNWQDTAQAWGVTLQARSVTPGTDGLTLGGLGAELDLGLLGRVRVSAPELRLQEEADGAVSVQAGAPLAISHHAAFDDAGADYALDIAIPRGQGRLRASGVPGGLRYDFTAPRLDWTGESRMSAMEAEEQATPLQSGAMTGSAEEITAHWLAAEGADAGTGTGGYEAARTSRVLLRTSSDGTEIARDTALSEDHSGSLAIEARDGRDLRLTGDIRRARLQTQGTTLLPDIAELPFLIETNDISSSFAIADGRGDFDGRYGTSNLTVSLPGMLPGPLEFSSDAMRTQLDLPYAPGPGGDTAEMRLESEALRASEATWALVDPDAHIDRAPGRLLLDLGAAFTPVAPGAAPQVPGLPLALSQFEIRDLLVAFGGATLTGAGALDIGTGADGLPEPVGTVSLALENGLALLDALGQAGIVPQEQMFGIRMMLGVVATRDGTGDRLTSEIGLLPGRSLSLNGVTMPGMP</sequence>
<accession>A0A8J7CGG9</accession>
<feature type="chain" id="PRO_5035216495" evidence="1">
    <location>
        <begin position="21"/>
        <end position="493"/>
    </location>
</feature>
<evidence type="ECO:0000313" key="3">
    <source>
        <dbReference type="Proteomes" id="UP000609121"/>
    </source>
</evidence>
<evidence type="ECO:0000256" key="1">
    <source>
        <dbReference type="SAM" id="SignalP"/>
    </source>
</evidence>
<dbReference type="InterPro" id="IPR018666">
    <property type="entry name" value="DUF2125"/>
</dbReference>
<proteinExistence type="predicted"/>
<dbReference type="AlphaFoldDB" id="A0A8J7CGG9"/>
<dbReference type="EMBL" id="JACVXA010000005">
    <property type="protein sequence ID" value="MBE3637110.1"/>
    <property type="molecule type" value="Genomic_DNA"/>
</dbReference>
<evidence type="ECO:0000313" key="2">
    <source>
        <dbReference type="EMBL" id="MBE3637110.1"/>
    </source>
</evidence>
<dbReference type="Proteomes" id="UP000609121">
    <property type="component" value="Unassembled WGS sequence"/>
</dbReference>
<reference evidence="2" key="1">
    <citation type="submission" date="2020-09" db="EMBL/GenBank/DDBJ databases">
        <title>A novel bacterium of genus Mangrovicoccus, isolated from South China Sea.</title>
        <authorList>
            <person name="Huang H."/>
            <person name="Mo K."/>
            <person name="Hu Y."/>
        </authorList>
    </citation>
    <scope>NUCLEOTIDE SEQUENCE</scope>
    <source>
        <strain evidence="2">HB182678</strain>
    </source>
</reference>
<feature type="signal peptide" evidence="1">
    <location>
        <begin position="1"/>
        <end position="20"/>
    </location>
</feature>
<protein>
    <submittedName>
        <fullName evidence="2">DUF2125 domain-containing protein</fullName>
    </submittedName>
</protein>
<keyword evidence="1" id="KW-0732">Signal</keyword>
<comment type="caution">
    <text evidence="2">The sequence shown here is derived from an EMBL/GenBank/DDBJ whole genome shotgun (WGS) entry which is preliminary data.</text>
</comment>